<dbReference type="SMART" id="SM01034">
    <property type="entry name" value="BLUF"/>
    <property type="match status" value="1"/>
</dbReference>
<dbReference type="RefSeq" id="WP_324177918.1">
    <property type="nucleotide sequence ID" value="NZ_BAABAW010000001.1"/>
</dbReference>
<name>A0ABU5ZPI4_9FLAO</name>
<dbReference type="Proteomes" id="UP001327027">
    <property type="component" value="Unassembled WGS sequence"/>
</dbReference>
<evidence type="ECO:0000313" key="3">
    <source>
        <dbReference type="Proteomes" id="UP001327027"/>
    </source>
</evidence>
<comment type="caution">
    <text evidence="2">The sequence shown here is derived from an EMBL/GenBank/DDBJ whole genome shotgun (WGS) entry which is preliminary data.</text>
</comment>
<dbReference type="SUPFAM" id="SSF54975">
    <property type="entry name" value="Acylphosphatase/BLUF domain-like"/>
    <property type="match status" value="1"/>
</dbReference>
<dbReference type="EMBL" id="JAYKLX010000001">
    <property type="protein sequence ID" value="MEB3343864.1"/>
    <property type="molecule type" value="Genomic_DNA"/>
</dbReference>
<reference evidence="2 3" key="1">
    <citation type="journal article" date="2013" name="Int. J. Syst. Evol. Microbiol.">
        <title>Aquimarina gracilis sp. nov., isolated from the gut microflora of a mussel, Mytilus coruscus, and emended description of Aquimarina spongiae.</title>
        <authorList>
            <person name="Park S.C."/>
            <person name="Choe H.N."/>
            <person name="Baik K.S."/>
            <person name="Seong C.N."/>
        </authorList>
    </citation>
    <scope>NUCLEOTIDE SEQUENCE [LARGE SCALE GENOMIC DNA]</scope>
    <source>
        <strain evidence="2 3">PSC32</strain>
    </source>
</reference>
<evidence type="ECO:0000313" key="2">
    <source>
        <dbReference type="EMBL" id="MEB3343864.1"/>
    </source>
</evidence>
<dbReference type="PROSITE" id="PS50925">
    <property type="entry name" value="BLUF"/>
    <property type="match status" value="1"/>
</dbReference>
<dbReference type="Pfam" id="PF04940">
    <property type="entry name" value="BLUF"/>
    <property type="match status" value="1"/>
</dbReference>
<sequence>MRYTISYVSTVSPDLSETDIADLMSYVKQHNNFLDITGILIYSDGNFLQVLEGEKETVKILFERIKKDPRHYNIIKMLDKEIKDNAFSKYHSSFTVISGHYSHTELQQFLKKEENYNPEHFKSISYLTQKFMKLL</sequence>
<gene>
    <name evidence="2" type="ORF">U6A24_00245</name>
</gene>
<feature type="domain" description="BLUF" evidence="1">
    <location>
        <begin position="2"/>
        <end position="93"/>
    </location>
</feature>
<dbReference type="Gene3D" id="3.30.70.100">
    <property type="match status" value="1"/>
</dbReference>
<protein>
    <submittedName>
        <fullName evidence="2">BLUF domain-containing protein</fullName>
    </submittedName>
</protein>
<dbReference type="InterPro" id="IPR036046">
    <property type="entry name" value="Acylphosphatase-like_dom_sf"/>
</dbReference>
<keyword evidence="3" id="KW-1185">Reference proteome</keyword>
<proteinExistence type="predicted"/>
<dbReference type="InterPro" id="IPR007024">
    <property type="entry name" value="BLUF_domain"/>
</dbReference>
<organism evidence="2 3">
    <name type="scientific">Aquimarina gracilis</name>
    <dbReference type="NCBI Taxonomy" id="874422"/>
    <lineage>
        <taxon>Bacteria</taxon>
        <taxon>Pseudomonadati</taxon>
        <taxon>Bacteroidota</taxon>
        <taxon>Flavobacteriia</taxon>
        <taxon>Flavobacteriales</taxon>
        <taxon>Flavobacteriaceae</taxon>
        <taxon>Aquimarina</taxon>
    </lineage>
</organism>
<accession>A0ABU5ZPI4</accession>
<evidence type="ECO:0000259" key="1">
    <source>
        <dbReference type="PROSITE" id="PS50925"/>
    </source>
</evidence>